<dbReference type="OrthoDB" id="3744583at2759"/>
<dbReference type="EMBL" id="ML996303">
    <property type="protein sequence ID" value="KAF2727937.1"/>
    <property type="molecule type" value="Genomic_DNA"/>
</dbReference>
<evidence type="ECO:0000256" key="1">
    <source>
        <dbReference type="SAM" id="Phobius"/>
    </source>
</evidence>
<protein>
    <submittedName>
        <fullName evidence="2">Uncharacterized protein</fullName>
    </submittedName>
</protein>
<keyword evidence="1" id="KW-0812">Transmembrane</keyword>
<reference evidence="2" key="1">
    <citation type="journal article" date="2020" name="Stud. Mycol.">
        <title>101 Dothideomycetes genomes: a test case for predicting lifestyles and emergence of pathogens.</title>
        <authorList>
            <person name="Haridas S."/>
            <person name="Albert R."/>
            <person name="Binder M."/>
            <person name="Bloem J."/>
            <person name="Labutti K."/>
            <person name="Salamov A."/>
            <person name="Andreopoulos B."/>
            <person name="Baker S."/>
            <person name="Barry K."/>
            <person name="Bills G."/>
            <person name="Bluhm B."/>
            <person name="Cannon C."/>
            <person name="Castanera R."/>
            <person name="Culley D."/>
            <person name="Daum C."/>
            <person name="Ezra D."/>
            <person name="Gonzalez J."/>
            <person name="Henrissat B."/>
            <person name="Kuo A."/>
            <person name="Liang C."/>
            <person name="Lipzen A."/>
            <person name="Lutzoni F."/>
            <person name="Magnuson J."/>
            <person name="Mondo S."/>
            <person name="Nolan M."/>
            <person name="Ohm R."/>
            <person name="Pangilinan J."/>
            <person name="Park H.-J."/>
            <person name="Ramirez L."/>
            <person name="Alfaro M."/>
            <person name="Sun H."/>
            <person name="Tritt A."/>
            <person name="Yoshinaga Y."/>
            <person name="Zwiers L.-H."/>
            <person name="Turgeon B."/>
            <person name="Goodwin S."/>
            <person name="Spatafora J."/>
            <person name="Crous P."/>
            <person name="Grigoriev I."/>
        </authorList>
    </citation>
    <scope>NUCLEOTIDE SEQUENCE</scope>
    <source>
        <strain evidence="2">CBS 125425</strain>
    </source>
</reference>
<dbReference type="Proteomes" id="UP000799444">
    <property type="component" value="Unassembled WGS sequence"/>
</dbReference>
<keyword evidence="3" id="KW-1185">Reference proteome</keyword>
<dbReference type="AlphaFoldDB" id="A0A9P4QIH8"/>
<keyword evidence="1" id="KW-1133">Transmembrane helix</keyword>
<gene>
    <name evidence="2" type="ORF">EJ04DRAFT_516939</name>
</gene>
<evidence type="ECO:0000313" key="3">
    <source>
        <dbReference type="Proteomes" id="UP000799444"/>
    </source>
</evidence>
<feature type="transmembrane region" description="Helical" evidence="1">
    <location>
        <begin position="6"/>
        <end position="27"/>
    </location>
</feature>
<keyword evidence="1" id="KW-0472">Membrane</keyword>
<proteinExistence type="predicted"/>
<sequence length="70" mass="8092">MPKDTPFRICVTVLLMIQAVCWILTLVDLLNPGRRLSVYQQSSELFSYQFSQLSSTFLHRGVRVRLASFL</sequence>
<comment type="caution">
    <text evidence="2">The sequence shown here is derived from an EMBL/GenBank/DDBJ whole genome shotgun (WGS) entry which is preliminary data.</text>
</comment>
<evidence type="ECO:0000313" key="2">
    <source>
        <dbReference type="EMBL" id="KAF2727937.1"/>
    </source>
</evidence>
<accession>A0A9P4QIH8</accession>
<organism evidence="2 3">
    <name type="scientific">Polyplosphaeria fusca</name>
    <dbReference type="NCBI Taxonomy" id="682080"/>
    <lineage>
        <taxon>Eukaryota</taxon>
        <taxon>Fungi</taxon>
        <taxon>Dikarya</taxon>
        <taxon>Ascomycota</taxon>
        <taxon>Pezizomycotina</taxon>
        <taxon>Dothideomycetes</taxon>
        <taxon>Pleosporomycetidae</taxon>
        <taxon>Pleosporales</taxon>
        <taxon>Tetraplosphaeriaceae</taxon>
        <taxon>Polyplosphaeria</taxon>
    </lineage>
</organism>
<name>A0A9P4QIH8_9PLEO</name>